<accession>A0A843TSH9</accession>
<name>A0A843TSH9_COLES</name>
<evidence type="ECO:0000256" key="1">
    <source>
        <dbReference type="SAM" id="MobiDB-lite"/>
    </source>
</evidence>
<proteinExistence type="predicted"/>
<evidence type="ECO:0000313" key="2">
    <source>
        <dbReference type="EMBL" id="MQL74015.1"/>
    </source>
</evidence>
<gene>
    <name evidence="2" type="ORF">Taro_006374</name>
</gene>
<comment type="caution">
    <text evidence="2">The sequence shown here is derived from an EMBL/GenBank/DDBJ whole genome shotgun (WGS) entry which is preliminary data.</text>
</comment>
<organism evidence="2 3">
    <name type="scientific">Colocasia esculenta</name>
    <name type="common">Wild taro</name>
    <name type="synonym">Arum esculentum</name>
    <dbReference type="NCBI Taxonomy" id="4460"/>
    <lineage>
        <taxon>Eukaryota</taxon>
        <taxon>Viridiplantae</taxon>
        <taxon>Streptophyta</taxon>
        <taxon>Embryophyta</taxon>
        <taxon>Tracheophyta</taxon>
        <taxon>Spermatophyta</taxon>
        <taxon>Magnoliopsida</taxon>
        <taxon>Liliopsida</taxon>
        <taxon>Araceae</taxon>
        <taxon>Aroideae</taxon>
        <taxon>Colocasieae</taxon>
        <taxon>Colocasia</taxon>
    </lineage>
</organism>
<dbReference type="OrthoDB" id="1905883at2759"/>
<sequence length="176" mass="19103">MMSREEQLQGSRSALSYSPSRGSPARPRLYGSVGTLQRQQQLQRSISSGKKPPEPLRRAVADCLSSSTQNVHGNPSAVSSEAARTLRVGAPSLISFLVEAIGENPNHYCLRFRESCLGREGGDSWGPSLFSSHSHQSAFAPHHHKPTPFLSLHRTFTPPSISPPSICTIAFLSSHC</sequence>
<feature type="compositionally biased region" description="Polar residues" evidence="1">
    <location>
        <begin position="8"/>
        <end position="21"/>
    </location>
</feature>
<reference evidence="2" key="1">
    <citation type="submission" date="2017-07" db="EMBL/GenBank/DDBJ databases">
        <title>Taro Niue Genome Assembly and Annotation.</title>
        <authorList>
            <person name="Atibalentja N."/>
            <person name="Keating K."/>
            <person name="Fields C.J."/>
        </authorList>
    </citation>
    <scope>NUCLEOTIDE SEQUENCE</scope>
    <source>
        <strain evidence="2">Niue_2</strain>
        <tissue evidence="2">Leaf</tissue>
    </source>
</reference>
<dbReference type="EMBL" id="NMUH01000188">
    <property type="protein sequence ID" value="MQL74015.1"/>
    <property type="molecule type" value="Genomic_DNA"/>
</dbReference>
<feature type="region of interest" description="Disordered" evidence="1">
    <location>
        <begin position="1"/>
        <end position="56"/>
    </location>
</feature>
<dbReference type="Proteomes" id="UP000652761">
    <property type="component" value="Unassembled WGS sequence"/>
</dbReference>
<protein>
    <submittedName>
        <fullName evidence="2">Uncharacterized protein</fullName>
    </submittedName>
</protein>
<dbReference type="AlphaFoldDB" id="A0A843TSH9"/>
<keyword evidence="3" id="KW-1185">Reference proteome</keyword>
<evidence type="ECO:0000313" key="3">
    <source>
        <dbReference type="Proteomes" id="UP000652761"/>
    </source>
</evidence>